<organism evidence="12 13">
    <name type="scientific">Siminovitchia acidinfaciens</name>
    <dbReference type="NCBI Taxonomy" id="2321395"/>
    <lineage>
        <taxon>Bacteria</taxon>
        <taxon>Bacillati</taxon>
        <taxon>Bacillota</taxon>
        <taxon>Bacilli</taxon>
        <taxon>Bacillales</taxon>
        <taxon>Bacillaceae</taxon>
        <taxon>Siminovitchia</taxon>
    </lineage>
</organism>
<evidence type="ECO:0000313" key="12">
    <source>
        <dbReference type="EMBL" id="RST72989.1"/>
    </source>
</evidence>
<gene>
    <name evidence="12" type="ORF">D4T97_013960</name>
</gene>
<evidence type="ECO:0000256" key="5">
    <source>
        <dbReference type="ARBA" id="ARBA00022840"/>
    </source>
</evidence>
<dbReference type="RefSeq" id="WP_126051368.1">
    <property type="nucleotide sequence ID" value="NZ_QYTV02000006.1"/>
</dbReference>
<dbReference type="AlphaFoldDB" id="A0A429XWW4"/>
<dbReference type="InterPro" id="IPR013346">
    <property type="entry name" value="NrdE_NrdA_C"/>
</dbReference>
<evidence type="ECO:0000256" key="8">
    <source>
        <dbReference type="ARBA" id="ARBA00047754"/>
    </source>
</evidence>
<comment type="caution">
    <text evidence="12">The sequence shown here is derived from an EMBL/GenBank/DDBJ whole genome shotgun (WGS) entry which is preliminary data.</text>
</comment>
<dbReference type="InterPro" id="IPR000788">
    <property type="entry name" value="RNR_lg_C"/>
</dbReference>
<dbReference type="SUPFAM" id="SSF48168">
    <property type="entry name" value="R1 subunit of ribonucleotide reductase, N-terminal domain"/>
    <property type="match status" value="1"/>
</dbReference>
<dbReference type="OrthoDB" id="9762933at2"/>
<dbReference type="NCBIfam" id="NF006665">
    <property type="entry name" value="PRK09209.1"/>
    <property type="match status" value="1"/>
</dbReference>
<name>A0A429XWW4_9BACI</name>
<keyword evidence="3" id="KW-0021">Allosteric enzyme</keyword>
<dbReference type="SUPFAM" id="SSF51998">
    <property type="entry name" value="PFL-like glycyl radical enzymes"/>
    <property type="match status" value="1"/>
</dbReference>
<accession>A0A429XWW4</accession>
<dbReference type="Gene3D" id="3.20.70.20">
    <property type="match status" value="1"/>
</dbReference>
<evidence type="ECO:0000256" key="10">
    <source>
        <dbReference type="RuleBase" id="RU003410"/>
    </source>
</evidence>
<evidence type="ECO:0000256" key="4">
    <source>
        <dbReference type="ARBA" id="ARBA00022741"/>
    </source>
</evidence>
<dbReference type="InterPro" id="IPR039718">
    <property type="entry name" value="Rrm1"/>
</dbReference>
<dbReference type="PANTHER" id="PTHR11573">
    <property type="entry name" value="RIBONUCLEOSIDE-DIPHOSPHATE REDUCTASE LARGE CHAIN"/>
    <property type="match status" value="1"/>
</dbReference>
<dbReference type="NCBIfam" id="TIGR02506">
    <property type="entry name" value="NrdE_NrdA"/>
    <property type="match status" value="1"/>
</dbReference>
<dbReference type="EMBL" id="QYTV02000006">
    <property type="protein sequence ID" value="RST72989.1"/>
    <property type="molecule type" value="Genomic_DNA"/>
</dbReference>
<dbReference type="InterPro" id="IPR013509">
    <property type="entry name" value="RNR_lsu_N"/>
</dbReference>
<keyword evidence="7 10" id="KW-0215">Deoxyribonucleotide synthesis</keyword>
<dbReference type="InterPro" id="IPR008926">
    <property type="entry name" value="RNR_R1-su_N"/>
</dbReference>
<dbReference type="Pfam" id="PF02867">
    <property type="entry name" value="Ribonuc_red_lgC"/>
    <property type="match status" value="1"/>
</dbReference>
<dbReference type="EC" id="1.17.4.1" evidence="2 10"/>
<protein>
    <recommendedName>
        <fullName evidence="2 10">Ribonucleoside-diphosphate reductase</fullName>
        <ecNumber evidence="2 10">1.17.4.1</ecNumber>
    </recommendedName>
</protein>
<dbReference type="Pfam" id="PF00317">
    <property type="entry name" value="Ribonuc_red_lgN"/>
    <property type="match status" value="1"/>
</dbReference>
<dbReference type="GO" id="GO:0009263">
    <property type="term" value="P:deoxyribonucleotide biosynthetic process"/>
    <property type="evidence" value="ECO:0007669"/>
    <property type="project" value="UniProtKB-KW"/>
</dbReference>
<dbReference type="GO" id="GO:0004748">
    <property type="term" value="F:ribonucleoside-diphosphate reductase activity, thioredoxin disulfide as acceptor"/>
    <property type="evidence" value="ECO:0007669"/>
    <property type="project" value="UniProtKB-EC"/>
</dbReference>
<dbReference type="CDD" id="cd01679">
    <property type="entry name" value="RNR_I"/>
    <property type="match status" value="1"/>
</dbReference>
<evidence type="ECO:0000313" key="13">
    <source>
        <dbReference type="Proteomes" id="UP000287156"/>
    </source>
</evidence>
<keyword evidence="4 9" id="KW-0547">Nucleotide-binding</keyword>
<dbReference type="FunFam" id="3.20.70.20:FF:000014">
    <property type="entry name" value="Ribonucleoside-diphosphate reductase"/>
    <property type="match status" value="1"/>
</dbReference>
<feature type="domain" description="ATP-cone" evidence="11">
    <location>
        <begin position="3"/>
        <end position="92"/>
    </location>
</feature>
<evidence type="ECO:0000256" key="3">
    <source>
        <dbReference type="ARBA" id="ARBA00022533"/>
    </source>
</evidence>
<proteinExistence type="inferred from homology"/>
<dbReference type="InterPro" id="IPR005144">
    <property type="entry name" value="ATP-cone_dom"/>
</dbReference>
<dbReference type="PANTHER" id="PTHR11573:SF6">
    <property type="entry name" value="RIBONUCLEOSIDE-DIPHOSPHATE REDUCTASE LARGE SUBUNIT"/>
    <property type="match status" value="1"/>
</dbReference>
<evidence type="ECO:0000256" key="9">
    <source>
        <dbReference type="PROSITE-ProRule" id="PRU00492"/>
    </source>
</evidence>
<keyword evidence="5 9" id="KW-0067">ATP-binding</keyword>
<dbReference type="GO" id="GO:0005971">
    <property type="term" value="C:ribonucleoside-diphosphate reductase complex"/>
    <property type="evidence" value="ECO:0007669"/>
    <property type="project" value="TreeGrafter"/>
</dbReference>
<dbReference type="UniPathway" id="UPA00326"/>
<dbReference type="PRINTS" id="PR01183">
    <property type="entry name" value="RIBORDTASEM1"/>
</dbReference>
<sequence>MTTLIVKEHGIRKKPFDRDRLESFIQRVTTIESQEYREKIFRSIETRAEIKAENITDILIQSALENVDELNTQWSFDAARIYLQDLYKKAAENRLYDKSKKYGDFYELITKLTNKGIYTPALLKKYSKQEINELAELIEPERDLFFDYTGLHTLATRYLAVDHEKNTFELPQERWLIIAMHLMQDESADMRLNLVAESYWALSNLYMTVATPTLANAGLAHGQLSSCFIDTVDDSLIGIYNSNTDVARLSKDGGGIGVYMGKVRARGSSIKGFKGASSGVVPWIKQLNNTAVSVDQLGRRKGAIAVYLDVWHADILSFLDLKLNNGDERQRAHDIFTGVCLPDLFMEQVESRGDWHLFDPHEVKQEMGYSLEDFYDEEKGSGSFREKYEACVHNEKLTRTTVPAIQIMIRIMKSQLETGTPFMFYRDQVNRMNPNKHAGLVYSSNLCTEIMQNMSPTVHHEEVVDGDTIITYKKAGDFVVCNLSSINLGKAVDPADENYDILERLIPIQVRMLDNVIDLNTIDVKQAAITNRKYRAIGLGTFGWHHLLALKGIAWESKEAVLLADSLYEKISQLTIKASMQLAKEKGAYPLFEESDWETGKYFEIRDYLSGNESNEWKKIMADIKAHGIRNGYLMAVAPNSSTSVIAGSTASIDPVFKPFYHEEKKNYKLPVVAPDLNHNTYNVYRKSAYIVDQRWSIQQNAARQRHIDQAISFNFYVPNHIKAQVMLDLHLQAWDSGLKTTYYVRSTASDIEDCVWCES</sequence>
<dbReference type="PROSITE" id="PS00089">
    <property type="entry name" value="RIBORED_LARGE"/>
    <property type="match status" value="1"/>
</dbReference>
<keyword evidence="13" id="KW-1185">Reference proteome</keyword>
<comment type="similarity">
    <text evidence="1 10">Belongs to the ribonucleoside diphosphate reductase large chain family.</text>
</comment>
<evidence type="ECO:0000256" key="2">
    <source>
        <dbReference type="ARBA" id="ARBA00012274"/>
    </source>
</evidence>
<comment type="catalytic activity">
    <reaction evidence="8 10">
        <text>a 2'-deoxyribonucleoside 5'-diphosphate + [thioredoxin]-disulfide + H2O = a ribonucleoside 5'-diphosphate + [thioredoxin]-dithiol</text>
        <dbReference type="Rhea" id="RHEA:23252"/>
        <dbReference type="Rhea" id="RHEA-COMP:10698"/>
        <dbReference type="Rhea" id="RHEA-COMP:10700"/>
        <dbReference type="ChEBI" id="CHEBI:15377"/>
        <dbReference type="ChEBI" id="CHEBI:29950"/>
        <dbReference type="ChEBI" id="CHEBI:50058"/>
        <dbReference type="ChEBI" id="CHEBI:57930"/>
        <dbReference type="ChEBI" id="CHEBI:73316"/>
        <dbReference type="EC" id="1.17.4.1"/>
    </reaction>
</comment>
<dbReference type="Proteomes" id="UP000287156">
    <property type="component" value="Unassembled WGS sequence"/>
</dbReference>
<keyword evidence="6 10" id="KW-0560">Oxidoreductase</keyword>
<evidence type="ECO:0000256" key="6">
    <source>
        <dbReference type="ARBA" id="ARBA00023002"/>
    </source>
</evidence>
<reference evidence="12" key="1">
    <citation type="submission" date="2018-12" db="EMBL/GenBank/DDBJ databases">
        <authorList>
            <person name="Sun L."/>
            <person name="Chen Z."/>
        </authorList>
    </citation>
    <scope>NUCLEOTIDE SEQUENCE [LARGE SCALE GENOMIC DNA]</scope>
    <source>
        <strain evidence="12">3-2-2</strain>
    </source>
</reference>
<dbReference type="GO" id="GO:0005524">
    <property type="term" value="F:ATP binding"/>
    <property type="evidence" value="ECO:0007669"/>
    <property type="project" value="UniProtKB-UniRule"/>
</dbReference>
<evidence type="ECO:0000256" key="7">
    <source>
        <dbReference type="ARBA" id="ARBA00023116"/>
    </source>
</evidence>
<comment type="function">
    <text evidence="10">Provides the precursors necessary for DNA synthesis. Catalyzes the biosynthesis of deoxyribonucleotides from the corresponding ribonucleotides.</text>
</comment>
<dbReference type="PROSITE" id="PS51161">
    <property type="entry name" value="ATP_CONE"/>
    <property type="match status" value="1"/>
</dbReference>
<evidence type="ECO:0000256" key="1">
    <source>
        <dbReference type="ARBA" id="ARBA00010406"/>
    </source>
</evidence>
<evidence type="ECO:0000259" key="11">
    <source>
        <dbReference type="PROSITE" id="PS51161"/>
    </source>
</evidence>